<reference evidence="1 2" key="1">
    <citation type="journal article" date="2018" name="Front. Plant Sci.">
        <title>Red Clover (Trifolium pratense) and Zigzag Clover (T. medium) - A Picture of Genomic Similarities and Differences.</title>
        <authorList>
            <person name="Dluhosova J."/>
            <person name="Istvanek J."/>
            <person name="Nedelnik J."/>
            <person name="Repkova J."/>
        </authorList>
    </citation>
    <scope>NUCLEOTIDE SEQUENCE [LARGE SCALE GENOMIC DNA]</scope>
    <source>
        <strain evidence="2">cv. 10/8</strain>
        <tissue evidence="1">Leaf</tissue>
    </source>
</reference>
<accession>A0A392UIS5</accession>
<proteinExistence type="predicted"/>
<name>A0A392UIS5_9FABA</name>
<keyword evidence="2" id="KW-1185">Reference proteome</keyword>
<comment type="caution">
    <text evidence="1">The sequence shown here is derived from an EMBL/GenBank/DDBJ whole genome shotgun (WGS) entry which is preliminary data.</text>
</comment>
<evidence type="ECO:0000313" key="2">
    <source>
        <dbReference type="Proteomes" id="UP000265520"/>
    </source>
</evidence>
<dbReference type="AlphaFoldDB" id="A0A392UIS5"/>
<evidence type="ECO:0000313" key="1">
    <source>
        <dbReference type="EMBL" id="MCI73533.1"/>
    </source>
</evidence>
<sequence length="36" mass="3916">MACIIVPVSIVQLVGTLRYAGDNGVRTRDSLTFLHV</sequence>
<feature type="non-terminal residue" evidence="1">
    <location>
        <position position="36"/>
    </location>
</feature>
<dbReference type="Proteomes" id="UP000265520">
    <property type="component" value="Unassembled WGS sequence"/>
</dbReference>
<dbReference type="EMBL" id="LXQA010840662">
    <property type="protein sequence ID" value="MCI73533.1"/>
    <property type="molecule type" value="Genomic_DNA"/>
</dbReference>
<protein>
    <submittedName>
        <fullName evidence="1">Uncharacterized protein</fullName>
    </submittedName>
</protein>
<organism evidence="1 2">
    <name type="scientific">Trifolium medium</name>
    <dbReference type="NCBI Taxonomy" id="97028"/>
    <lineage>
        <taxon>Eukaryota</taxon>
        <taxon>Viridiplantae</taxon>
        <taxon>Streptophyta</taxon>
        <taxon>Embryophyta</taxon>
        <taxon>Tracheophyta</taxon>
        <taxon>Spermatophyta</taxon>
        <taxon>Magnoliopsida</taxon>
        <taxon>eudicotyledons</taxon>
        <taxon>Gunneridae</taxon>
        <taxon>Pentapetalae</taxon>
        <taxon>rosids</taxon>
        <taxon>fabids</taxon>
        <taxon>Fabales</taxon>
        <taxon>Fabaceae</taxon>
        <taxon>Papilionoideae</taxon>
        <taxon>50 kb inversion clade</taxon>
        <taxon>NPAAA clade</taxon>
        <taxon>Hologalegina</taxon>
        <taxon>IRL clade</taxon>
        <taxon>Trifolieae</taxon>
        <taxon>Trifolium</taxon>
    </lineage>
</organism>